<dbReference type="EMBL" id="RWKW01000111">
    <property type="protein sequence ID" value="RST83076.1"/>
    <property type="molecule type" value="Genomic_DNA"/>
</dbReference>
<protein>
    <submittedName>
        <fullName evidence="1">Uncharacterized protein</fullName>
    </submittedName>
</protein>
<dbReference type="RefSeq" id="WP_126702281.1">
    <property type="nucleotide sequence ID" value="NZ_RWKW01000111.1"/>
</dbReference>
<evidence type="ECO:0000313" key="2">
    <source>
        <dbReference type="Proteomes" id="UP000278398"/>
    </source>
</evidence>
<dbReference type="AlphaFoldDB" id="A0A429YNM7"/>
<comment type="caution">
    <text evidence="1">The sequence shown here is derived from an EMBL/GenBank/DDBJ whole genome shotgun (WGS) entry which is preliminary data.</text>
</comment>
<evidence type="ECO:0000313" key="1">
    <source>
        <dbReference type="EMBL" id="RST83076.1"/>
    </source>
</evidence>
<keyword evidence="2" id="KW-1185">Reference proteome</keyword>
<dbReference type="OrthoDB" id="7906710at2"/>
<reference evidence="1 2" key="1">
    <citation type="submission" date="2018-12" db="EMBL/GenBank/DDBJ databases">
        <title>Mesorhizobium carbonis sp. nov., isolated from coal mine water.</title>
        <authorList>
            <person name="Xin W."/>
            <person name="Xu Z."/>
            <person name="Xiang F."/>
            <person name="Zhang J."/>
            <person name="Xi L."/>
            <person name="Liu J."/>
        </authorList>
    </citation>
    <scope>NUCLEOTIDE SEQUENCE [LARGE SCALE GENOMIC DNA]</scope>
    <source>
        <strain evidence="1 2">B2.3</strain>
    </source>
</reference>
<accession>A0A429YNM7</accession>
<organism evidence="1 2">
    <name type="scientific">Aquibium carbonis</name>
    <dbReference type="NCBI Taxonomy" id="2495581"/>
    <lineage>
        <taxon>Bacteria</taxon>
        <taxon>Pseudomonadati</taxon>
        <taxon>Pseudomonadota</taxon>
        <taxon>Alphaproteobacteria</taxon>
        <taxon>Hyphomicrobiales</taxon>
        <taxon>Phyllobacteriaceae</taxon>
        <taxon>Aquibium</taxon>
    </lineage>
</organism>
<sequence>MILELSRGPHSRLLSPSLGAQCGSGWSGVVQKFLEDVDRIMPTEGGFKLDAISEKYGSLRLDYSLVGATSEIDDAIAIREYVAESRSTIVCETCGSPGRMRGGPWTATRCDDHSEGRAALREDLGTCETATGRYRYDREQDDAVPASEQSA</sequence>
<proteinExistence type="predicted"/>
<name>A0A429YNM7_9HYPH</name>
<dbReference type="Proteomes" id="UP000278398">
    <property type="component" value="Unassembled WGS sequence"/>
</dbReference>
<gene>
    <name evidence="1" type="ORF">EJC49_23050</name>
</gene>